<accession>A0ABY1PCP7</accession>
<organism evidence="1 2">
    <name type="scientific">Algoriphagus winogradskyi</name>
    <dbReference type="NCBI Taxonomy" id="237017"/>
    <lineage>
        <taxon>Bacteria</taxon>
        <taxon>Pseudomonadati</taxon>
        <taxon>Bacteroidota</taxon>
        <taxon>Cytophagia</taxon>
        <taxon>Cytophagales</taxon>
        <taxon>Cyclobacteriaceae</taxon>
        <taxon>Algoriphagus</taxon>
    </lineage>
</organism>
<evidence type="ECO:0000313" key="1">
    <source>
        <dbReference type="EMBL" id="SMP31312.1"/>
    </source>
</evidence>
<dbReference type="Proteomes" id="UP001157915">
    <property type="component" value="Unassembled WGS sequence"/>
</dbReference>
<name>A0ABY1PCP7_9BACT</name>
<dbReference type="Gene3D" id="2.120.10.30">
    <property type="entry name" value="TolB, C-terminal domain"/>
    <property type="match status" value="1"/>
</dbReference>
<dbReference type="PROSITE" id="PS51257">
    <property type="entry name" value="PROKAR_LIPOPROTEIN"/>
    <property type="match status" value="1"/>
</dbReference>
<proteinExistence type="predicted"/>
<dbReference type="Pfam" id="PF17170">
    <property type="entry name" value="DUF5128"/>
    <property type="match status" value="1"/>
</dbReference>
<reference evidence="1 2" key="1">
    <citation type="submission" date="2017-05" db="EMBL/GenBank/DDBJ databases">
        <authorList>
            <person name="Varghese N."/>
            <person name="Submissions S."/>
        </authorList>
    </citation>
    <scope>NUCLEOTIDE SEQUENCE [LARGE SCALE GENOMIC DNA]</scope>
    <source>
        <strain evidence="1 2">DSM 15360</strain>
    </source>
</reference>
<gene>
    <name evidence="1" type="ORF">SAMN06265367_10760</name>
</gene>
<dbReference type="EMBL" id="FXUA01000007">
    <property type="protein sequence ID" value="SMP31312.1"/>
    <property type="molecule type" value="Genomic_DNA"/>
</dbReference>
<evidence type="ECO:0000313" key="2">
    <source>
        <dbReference type="Proteomes" id="UP001157915"/>
    </source>
</evidence>
<dbReference type="InterPro" id="IPR011042">
    <property type="entry name" value="6-blade_b-propeller_TolB-like"/>
</dbReference>
<comment type="caution">
    <text evidence="1">The sequence shown here is derived from an EMBL/GenBank/DDBJ whole genome shotgun (WGS) entry which is preliminary data.</text>
</comment>
<protein>
    <submittedName>
        <fullName evidence="1">6-bladed beta-propeller protein</fullName>
    </submittedName>
</protein>
<sequence>MRFLMIFGLVIILISCQNRQKTLGEIEVPLEHEKILTSTIFEKPSILRLKFNDRIYPSKIDQINFLDNHIYVLDKNFGIIFKFSKEGDLLTTLEKRGEGPEEYQYLHRFRVDTENKTIEVYDKVGQKIIIYDSNFKFKESIKIGLFFENFEKISDKKYLIYLAQENIFNGKNVSNNLIIWDNGEITFSDILQRPTDIKFQDNSIYFNRMSKSIYFTQAFNDTIYKFDVNVNRIVEKSIVNFPNKLFGSFSSIDEIDRVFNDKTYSTNIDYLVLNDKVISFNYIKSDNGALSFMRYFYFPHSNFVFQGTSLYNDFDGIFLFRHIYFRDNIFTYVVSPESLSNLDLEKVSEDLRGSIDESISFEDQFLLLSFKIKDNL</sequence>
<keyword evidence="2" id="KW-1185">Reference proteome</keyword>
<dbReference type="SUPFAM" id="SSF63825">
    <property type="entry name" value="YWTD domain"/>
    <property type="match status" value="1"/>
</dbReference>